<dbReference type="RefSeq" id="WP_307044253.1">
    <property type="nucleotide sequence ID" value="NZ_JAUSYA010000001.1"/>
</dbReference>
<evidence type="ECO:0000313" key="3">
    <source>
        <dbReference type="EMBL" id="MDQ0684802.1"/>
    </source>
</evidence>
<evidence type="ECO:0000256" key="1">
    <source>
        <dbReference type="SAM" id="MobiDB-lite"/>
    </source>
</evidence>
<feature type="chain" id="PRO_5046588769" evidence="2">
    <location>
        <begin position="33"/>
        <end position="109"/>
    </location>
</feature>
<keyword evidence="2" id="KW-0732">Signal</keyword>
<evidence type="ECO:0000256" key="2">
    <source>
        <dbReference type="SAM" id="SignalP"/>
    </source>
</evidence>
<feature type="compositionally biased region" description="Pro residues" evidence="1">
    <location>
        <begin position="67"/>
        <end position="90"/>
    </location>
</feature>
<evidence type="ECO:0000313" key="4">
    <source>
        <dbReference type="Proteomes" id="UP001243364"/>
    </source>
</evidence>
<gene>
    <name evidence="3" type="ORF">QFZ56_003765</name>
</gene>
<keyword evidence="4" id="KW-1185">Reference proteome</keyword>
<reference evidence="3 4" key="1">
    <citation type="submission" date="2023-07" db="EMBL/GenBank/DDBJ databases">
        <title>Comparative genomics of wheat-associated soil bacteria to identify genetic determinants of phenazine resistance.</title>
        <authorList>
            <person name="Mouncey N."/>
        </authorList>
    </citation>
    <scope>NUCLEOTIDE SEQUENCE [LARGE SCALE GENOMIC DNA]</scope>
    <source>
        <strain evidence="3 4">W4I19-2</strain>
    </source>
</reference>
<comment type="caution">
    <text evidence="3">The sequence shown here is derived from an EMBL/GenBank/DDBJ whole genome shotgun (WGS) entry which is preliminary data.</text>
</comment>
<feature type="signal peptide" evidence="2">
    <location>
        <begin position="1"/>
        <end position="32"/>
    </location>
</feature>
<dbReference type="EMBL" id="JAUSYA010000001">
    <property type="protein sequence ID" value="MDQ0684802.1"/>
    <property type="molecule type" value="Genomic_DNA"/>
</dbReference>
<dbReference type="Proteomes" id="UP001243364">
    <property type="component" value="Unassembled WGS sequence"/>
</dbReference>
<proteinExistence type="predicted"/>
<name>A0ABU0Q2B9_STRAH</name>
<organism evidence="3 4">
    <name type="scientific">Streptomyces achromogenes</name>
    <dbReference type="NCBI Taxonomy" id="67255"/>
    <lineage>
        <taxon>Bacteria</taxon>
        <taxon>Bacillati</taxon>
        <taxon>Actinomycetota</taxon>
        <taxon>Actinomycetes</taxon>
        <taxon>Kitasatosporales</taxon>
        <taxon>Streptomycetaceae</taxon>
        <taxon>Streptomyces</taxon>
    </lineage>
</organism>
<accession>A0ABU0Q2B9</accession>
<feature type="region of interest" description="Disordered" evidence="1">
    <location>
        <begin position="56"/>
        <end position="98"/>
    </location>
</feature>
<protein>
    <submittedName>
        <fullName evidence="3">Uncharacterized protein</fullName>
    </submittedName>
</protein>
<sequence>MSTTRRHPRSHTWLRVLVVLLALLAPAAPAGSAEPAAPPAAASEIVEYDVLDTPLRPASCGHRPAAPLRPAPLPPGGPPTRPPSSPPPSSHTPHRPHLLSALRTVVLRC</sequence>